<reference evidence="1 2" key="1">
    <citation type="journal article" date="2022" name="bioRxiv">
        <title>The genome of the oomycete Peronosclerospora sorghi, a cosmopolitan pathogen of maize and sorghum, is inflated with dispersed pseudogenes.</title>
        <authorList>
            <person name="Fletcher K."/>
            <person name="Martin F."/>
            <person name="Isakeit T."/>
            <person name="Cavanaugh K."/>
            <person name="Magill C."/>
            <person name="Michelmore R."/>
        </authorList>
    </citation>
    <scope>NUCLEOTIDE SEQUENCE [LARGE SCALE GENOMIC DNA]</scope>
    <source>
        <strain evidence="1">P6</strain>
    </source>
</reference>
<keyword evidence="2" id="KW-1185">Reference proteome</keyword>
<protein>
    <submittedName>
        <fullName evidence="1">Uncharacterized protein</fullName>
    </submittedName>
</protein>
<organism evidence="1 2">
    <name type="scientific">Peronosclerospora sorghi</name>
    <dbReference type="NCBI Taxonomy" id="230839"/>
    <lineage>
        <taxon>Eukaryota</taxon>
        <taxon>Sar</taxon>
        <taxon>Stramenopiles</taxon>
        <taxon>Oomycota</taxon>
        <taxon>Peronosporomycetes</taxon>
        <taxon>Peronosporales</taxon>
        <taxon>Peronosporaceae</taxon>
        <taxon>Peronosclerospora</taxon>
    </lineage>
</organism>
<gene>
    <name evidence="1" type="ORF">PsorP6_014895</name>
</gene>
<proteinExistence type="predicted"/>
<evidence type="ECO:0000313" key="2">
    <source>
        <dbReference type="Proteomes" id="UP001163321"/>
    </source>
</evidence>
<sequence>MQVDVIPTRCGYTGETISVLSKDEETFVRALLPDERALEAPVVLVTVCVFSRDMNSCEDDAN</sequence>
<accession>A0ACC0VSI3</accession>
<evidence type="ECO:0000313" key="1">
    <source>
        <dbReference type="EMBL" id="KAI9909300.1"/>
    </source>
</evidence>
<dbReference type="EMBL" id="CM047586">
    <property type="protein sequence ID" value="KAI9909300.1"/>
    <property type="molecule type" value="Genomic_DNA"/>
</dbReference>
<name>A0ACC0VSI3_9STRA</name>
<comment type="caution">
    <text evidence="1">The sequence shown here is derived from an EMBL/GenBank/DDBJ whole genome shotgun (WGS) entry which is preliminary data.</text>
</comment>
<dbReference type="Proteomes" id="UP001163321">
    <property type="component" value="Chromosome 7"/>
</dbReference>